<accession>A7J868</accession>
<protein>
    <submittedName>
        <fullName evidence="1">Uncharacterized protein n714R</fullName>
    </submittedName>
</protein>
<dbReference type="EMBL" id="DQ890022">
    <property type="protein sequence ID" value="ABT15999.1"/>
    <property type="molecule type" value="Genomic_DNA"/>
</dbReference>
<reference evidence="1 2" key="1">
    <citation type="journal article" date="2007" name="Virology">
        <title>Sequence and annotation of the 314-kb MT325 and the 321-kb FR483 viruses that infect Chlorella Pbi.</title>
        <authorList>
            <person name="Fitzgerald L.A."/>
            <person name="Graves M.V."/>
            <person name="Li X."/>
            <person name="Feldblyum T."/>
            <person name="Hartigan J."/>
            <person name="Van Etten J.L."/>
        </authorList>
    </citation>
    <scope>NUCLEOTIDE SEQUENCE [LARGE SCALE GENOMIC DNA]</scope>
    <source>
        <strain evidence="1 2">FR483</strain>
    </source>
</reference>
<dbReference type="Proteomes" id="UP000204095">
    <property type="component" value="Segment"/>
</dbReference>
<gene>
    <name evidence="1" type="primary">n714R</name>
    <name evidence="1" type="ORF">FR483_n714R</name>
</gene>
<proteinExistence type="predicted"/>
<dbReference type="KEGG" id="vg:5469923"/>
<evidence type="ECO:0000313" key="1">
    <source>
        <dbReference type="EMBL" id="ABT15999.1"/>
    </source>
</evidence>
<name>A7J868_PBCVF</name>
<dbReference type="GeneID" id="5469923"/>
<dbReference type="RefSeq" id="YP_001426346.1">
    <property type="nucleotide sequence ID" value="NC_008603.1"/>
</dbReference>
<organismHost>
    <name type="scientific">Paramecium bursaria</name>
    <dbReference type="NCBI Taxonomy" id="74790"/>
</organismHost>
<evidence type="ECO:0000313" key="2">
    <source>
        <dbReference type="Proteomes" id="UP000204095"/>
    </source>
</evidence>
<sequence>MFFAIFMNGYRNGFVLCLSICAGSHNSNDDSPCKRCTIKTHYDPHLIHVFKIRNKNSRISLCKDAVAKQHTKCDKDADKGRDKHRVGNRVQPRERFEFLVEEMPEDDVGVQEHCRQIHHQ</sequence>
<organism evidence="1 2">
    <name type="scientific">Paramecium bursaria Chlorella virus FR483</name>
    <name type="common">PBCV-FR483</name>
    <dbReference type="NCBI Taxonomy" id="399781"/>
    <lineage>
        <taxon>Viruses</taxon>
        <taxon>Varidnaviria</taxon>
        <taxon>Bamfordvirae</taxon>
        <taxon>Nucleocytoviricota</taxon>
        <taxon>Megaviricetes</taxon>
        <taxon>Algavirales</taxon>
        <taxon>Phycodnaviridae</taxon>
        <taxon>Chlorovirus</taxon>
        <taxon>Chlorovirus conductrix</taxon>
        <taxon>Paramecium bursaria Chlorella virus A1</taxon>
    </lineage>
</organism>